<dbReference type="InterPro" id="IPR043129">
    <property type="entry name" value="ATPase_NBD"/>
</dbReference>
<evidence type="ECO:0000256" key="7">
    <source>
        <dbReference type="ARBA" id="ARBA00022840"/>
    </source>
</evidence>
<dbReference type="EC" id="2.7.2.7" evidence="9"/>
<dbReference type="OrthoDB" id="9771859at2"/>
<evidence type="ECO:0000256" key="8">
    <source>
        <dbReference type="ARBA" id="ARBA00048596"/>
    </source>
</evidence>
<name>A0A2V3VTU7_9BACI</name>
<dbReference type="RefSeq" id="WP_110396340.1">
    <property type="nucleotide sequence ID" value="NZ_JADIJL010000021.1"/>
</dbReference>
<evidence type="ECO:0000256" key="3">
    <source>
        <dbReference type="ARBA" id="ARBA00022490"/>
    </source>
</evidence>
<keyword evidence="4 9" id="KW-0808">Transferase</keyword>
<dbReference type="GO" id="GO:0047761">
    <property type="term" value="F:butyrate kinase activity"/>
    <property type="evidence" value="ECO:0007669"/>
    <property type="project" value="UniProtKB-UniRule"/>
</dbReference>
<evidence type="ECO:0000256" key="2">
    <source>
        <dbReference type="ARBA" id="ARBA00008748"/>
    </source>
</evidence>
<dbReference type="PRINTS" id="PR00471">
    <property type="entry name" value="ACETATEKNASE"/>
</dbReference>
<comment type="caution">
    <text evidence="11">The sequence shown here is derived from an EMBL/GenBank/DDBJ whole genome shotgun (WGS) entry which is preliminary data.</text>
</comment>
<accession>A0A2V3VTU7</accession>
<keyword evidence="3 9" id="KW-0963">Cytoplasm</keyword>
<dbReference type="HAMAP" id="MF_00542">
    <property type="entry name" value="Butyrate_kinase"/>
    <property type="match status" value="1"/>
</dbReference>
<gene>
    <name evidence="9" type="primary">buk</name>
    <name evidence="11" type="ORF">DFR56_11248</name>
</gene>
<dbReference type="InterPro" id="IPR011245">
    <property type="entry name" value="Butyrate_kin"/>
</dbReference>
<dbReference type="Gene3D" id="3.30.420.40">
    <property type="match status" value="2"/>
</dbReference>
<dbReference type="PANTHER" id="PTHR21060">
    <property type="entry name" value="ACETATE KINASE"/>
    <property type="match status" value="1"/>
</dbReference>
<reference evidence="11 12" key="1">
    <citation type="submission" date="2018-05" db="EMBL/GenBank/DDBJ databases">
        <title>Genomic Encyclopedia of Type Strains, Phase IV (KMG-IV): sequencing the most valuable type-strain genomes for metagenomic binning, comparative biology and taxonomic classification.</title>
        <authorList>
            <person name="Goeker M."/>
        </authorList>
    </citation>
    <scope>NUCLEOTIDE SEQUENCE [LARGE SCALE GENOMIC DNA]</scope>
    <source>
        <strain evidence="11 12">DSM 28556</strain>
    </source>
</reference>
<evidence type="ECO:0000256" key="5">
    <source>
        <dbReference type="ARBA" id="ARBA00022741"/>
    </source>
</evidence>
<dbReference type="SUPFAM" id="SSF53067">
    <property type="entry name" value="Actin-like ATPase domain"/>
    <property type="match status" value="2"/>
</dbReference>
<protein>
    <recommendedName>
        <fullName evidence="9">Probable butyrate kinase</fullName>
        <shortName evidence="9">BK</shortName>
        <ecNumber evidence="9">2.7.2.7</ecNumber>
    </recommendedName>
    <alternativeName>
        <fullName evidence="9">Branched-chain carboxylic acid kinase</fullName>
    </alternativeName>
</protein>
<comment type="catalytic activity">
    <reaction evidence="8 9">
        <text>butanoate + ATP = butanoyl phosphate + ADP</text>
        <dbReference type="Rhea" id="RHEA:13585"/>
        <dbReference type="ChEBI" id="CHEBI:17968"/>
        <dbReference type="ChEBI" id="CHEBI:30616"/>
        <dbReference type="ChEBI" id="CHEBI:58079"/>
        <dbReference type="ChEBI" id="CHEBI:456216"/>
        <dbReference type="EC" id="2.7.2.7"/>
    </reaction>
</comment>
<evidence type="ECO:0000313" key="12">
    <source>
        <dbReference type="Proteomes" id="UP000247978"/>
    </source>
</evidence>
<comment type="similarity">
    <text evidence="2 9 10">Belongs to the acetokinase family.</text>
</comment>
<dbReference type="NCBIfam" id="NF002834">
    <property type="entry name" value="PRK03011.1-5"/>
    <property type="match status" value="1"/>
</dbReference>
<keyword evidence="12" id="KW-1185">Reference proteome</keyword>
<comment type="subcellular location">
    <subcellularLocation>
        <location evidence="1 9">Cytoplasm</location>
    </subcellularLocation>
</comment>
<dbReference type="PROSITE" id="PS01076">
    <property type="entry name" value="ACETATE_KINASE_2"/>
    <property type="match status" value="1"/>
</dbReference>
<dbReference type="GO" id="GO:0005524">
    <property type="term" value="F:ATP binding"/>
    <property type="evidence" value="ECO:0007669"/>
    <property type="project" value="UniProtKB-KW"/>
</dbReference>
<organism evidence="11 12">
    <name type="scientific">Pseudogracilibacillus auburnensis</name>
    <dbReference type="NCBI Taxonomy" id="1494959"/>
    <lineage>
        <taxon>Bacteria</taxon>
        <taxon>Bacillati</taxon>
        <taxon>Bacillota</taxon>
        <taxon>Bacilli</taxon>
        <taxon>Bacillales</taxon>
        <taxon>Bacillaceae</taxon>
        <taxon>Pseudogracilibacillus</taxon>
    </lineage>
</organism>
<dbReference type="CDD" id="cd24011">
    <property type="entry name" value="ASKHA_NBD_BK"/>
    <property type="match status" value="1"/>
</dbReference>
<dbReference type="PIRSF" id="PIRSF036458">
    <property type="entry name" value="Butyrate_kin"/>
    <property type="match status" value="1"/>
</dbReference>
<dbReference type="Proteomes" id="UP000247978">
    <property type="component" value="Unassembled WGS sequence"/>
</dbReference>
<dbReference type="GO" id="GO:0008776">
    <property type="term" value="F:acetate kinase activity"/>
    <property type="evidence" value="ECO:0007669"/>
    <property type="project" value="TreeGrafter"/>
</dbReference>
<proteinExistence type="inferred from homology"/>
<evidence type="ECO:0000313" key="11">
    <source>
        <dbReference type="EMBL" id="PXW85070.1"/>
    </source>
</evidence>
<dbReference type="Pfam" id="PF00871">
    <property type="entry name" value="Acetate_kinase"/>
    <property type="match status" value="1"/>
</dbReference>
<dbReference type="NCBIfam" id="TIGR02707">
    <property type="entry name" value="butyr_kinase"/>
    <property type="match status" value="1"/>
</dbReference>
<dbReference type="InterPro" id="IPR023865">
    <property type="entry name" value="Aliphatic_acid_kinase_CS"/>
</dbReference>
<keyword evidence="6 9" id="KW-0418">Kinase</keyword>
<keyword evidence="7 9" id="KW-0067">ATP-binding</keyword>
<dbReference type="PANTHER" id="PTHR21060:SF3">
    <property type="entry name" value="BUTYRATE KINASE 2-RELATED"/>
    <property type="match status" value="1"/>
</dbReference>
<evidence type="ECO:0000256" key="1">
    <source>
        <dbReference type="ARBA" id="ARBA00004496"/>
    </source>
</evidence>
<dbReference type="InterPro" id="IPR000890">
    <property type="entry name" value="Aliphatic_acid_kin_short-chain"/>
</dbReference>
<dbReference type="GO" id="GO:0006083">
    <property type="term" value="P:acetate metabolic process"/>
    <property type="evidence" value="ECO:0007669"/>
    <property type="project" value="TreeGrafter"/>
</dbReference>
<sequence length="361" mass="39976">MQKRYRILIINPKTTTTIISIFHNEMCIFKQSIHHHSVFKNDLTEIDNEVMVRKKEILQLLIDAGINMSKLDAVAANGGLLRPVEGGTYEVTEDVLIDLKNSYNGKHASNLGGILAYEIAHGLNIPAFFVDPPVVDELSSIAKLSGLPGIERKSIFHALNQKAVARQAAQELHTTYEKANLIVAHLGNGITIGAHERGKVIDVNNGLHGDGPFSLERAGTIPSEALIELCFSGQYSKDNLIREITYKGGIKAYLHTDNVEEIEKKINQHDPLAKNVFEAMAYQIAKEIGSMATVLGGMVDGVVLTGELSHSKKLTEFITERVHWIADIFIYPGEYDLQALNAGTLRVLRKEESAKKYIRNL</sequence>
<dbReference type="GO" id="GO:0005737">
    <property type="term" value="C:cytoplasm"/>
    <property type="evidence" value="ECO:0007669"/>
    <property type="project" value="UniProtKB-SubCell"/>
</dbReference>
<evidence type="ECO:0000256" key="9">
    <source>
        <dbReference type="HAMAP-Rule" id="MF_00542"/>
    </source>
</evidence>
<dbReference type="EMBL" id="QJJQ01000012">
    <property type="protein sequence ID" value="PXW85070.1"/>
    <property type="molecule type" value="Genomic_DNA"/>
</dbReference>
<evidence type="ECO:0000256" key="10">
    <source>
        <dbReference type="RuleBase" id="RU003835"/>
    </source>
</evidence>
<dbReference type="AlphaFoldDB" id="A0A2V3VTU7"/>
<evidence type="ECO:0000256" key="6">
    <source>
        <dbReference type="ARBA" id="ARBA00022777"/>
    </source>
</evidence>
<keyword evidence="5 9" id="KW-0547">Nucleotide-binding</keyword>
<evidence type="ECO:0000256" key="4">
    <source>
        <dbReference type="ARBA" id="ARBA00022679"/>
    </source>
</evidence>